<reference evidence="1 2" key="1">
    <citation type="submission" date="2020-10" db="EMBL/GenBank/DDBJ databases">
        <authorList>
            <person name="Castelo-Branco R."/>
            <person name="Eusebio N."/>
            <person name="Adriana R."/>
            <person name="Vieira A."/>
            <person name="Brugerolle De Fraissinette N."/>
            <person name="Rezende De Castro R."/>
            <person name="Schneider M.P."/>
            <person name="Vasconcelos V."/>
            <person name="Leao P.N."/>
        </authorList>
    </citation>
    <scope>NUCLEOTIDE SEQUENCE [LARGE SCALE GENOMIC DNA]</scope>
    <source>
        <strain evidence="1 2">LEGE 06123</strain>
    </source>
</reference>
<evidence type="ECO:0000313" key="1">
    <source>
        <dbReference type="EMBL" id="MBE9192601.1"/>
    </source>
</evidence>
<dbReference type="RefSeq" id="WP_193934021.1">
    <property type="nucleotide sequence ID" value="NZ_CAWPMZ010000097.1"/>
</dbReference>
<evidence type="ECO:0000313" key="2">
    <source>
        <dbReference type="Proteomes" id="UP000651156"/>
    </source>
</evidence>
<dbReference type="EMBL" id="JADEWN010000060">
    <property type="protein sequence ID" value="MBE9192601.1"/>
    <property type="molecule type" value="Genomic_DNA"/>
</dbReference>
<accession>A0ABR9UWC8</accession>
<proteinExistence type="predicted"/>
<name>A0ABR9UWC8_9CHRO</name>
<gene>
    <name evidence="1" type="ORF">IQ230_20050</name>
</gene>
<comment type="caution">
    <text evidence="1">The sequence shown here is derived from an EMBL/GenBank/DDBJ whole genome shotgun (WGS) entry which is preliminary data.</text>
</comment>
<protein>
    <submittedName>
        <fullName evidence="1">Uncharacterized protein</fullName>
    </submittedName>
</protein>
<sequence>MKRLILLGGVSILLLSAAILPNLTKVTGRTQKNTLTTSDDTSQIIVAAQNQRTSRMLSAVADDGTPQGVTQEKWLDATGEVSVSPVQSGNYTVTLKASNLVPNGLYTFWWVNKKLVGMDMGPAGGTPGNEFRADNTGNATATITVPANNNYQILAAAYHADKQTHGQMPGEMGKVTFTHLMGNFPKPN</sequence>
<dbReference type="Proteomes" id="UP000651156">
    <property type="component" value="Unassembled WGS sequence"/>
</dbReference>
<organism evidence="1 2">
    <name type="scientific">Gloeocapsopsis crepidinum LEGE 06123</name>
    <dbReference type="NCBI Taxonomy" id="588587"/>
    <lineage>
        <taxon>Bacteria</taxon>
        <taxon>Bacillati</taxon>
        <taxon>Cyanobacteriota</taxon>
        <taxon>Cyanophyceae</taxon>
        <taxon>Oscillatoriophycideae</taxon>
        <taxon>Chroococcales</taxon>
        <taxon>Chroococcaceae</taxon>
        <taxon>Gloeocapsopsis</taxon>
    </lineage>
</organism>
<keyword evidence="2" id="KW-1185">Reference proteome</keyword>